<proteinExistence type="predicted"/>
<dbReference type="InterPro" id="IPR057169">
    <property type="entry name" value="DUF7847"/>
</dbReference>
<name>A0ABT9PGL2_9ACTO</name>
<sequence length="405" mass="43329">MSTSDFPGPLYGQYGDDQPLIHQRTDPWRTVIPMHPLSVGETLDAAMRLLRFNPGPFIVFPIVVNLVVSAIDVLLALALGQSLSFDPGDVNNVYIFLSLFITFVANLLVIVAGTRVTLASVRGQKLSLSQTFALAKDGLGRIGLRMLGFALIAVVAITVAIFIFAIGFSTVIFAAFGSDSGAGFLIANLIVLVVAYIAFLFFAFYRFTVAPPAMVAEDLGPFEGLARSWRLTKGSLGYFLGMFVSLAIISIVLTTILGIVFTLTASTAFDPVTGSVSATMGTLGSIIFSLLMSALLVPISMAIINLIYVNMRMKRENFHQEFLYGAGAATQMGAGQVGGNAFDQGGYGQQAGYPQPGYGQNAFDQSYGQYGQTGGYNQTGDANGTQQSNPEGWDGRPQWYGDTEK</sequence>
<accession>A0ABT9PGL2</accession>
<feature type="transmembrane region" description="Helical" evidence="2">
    <location>
        <begin position="283"/>
        <end position="308"/>
    </location>
</feature>
<protein>
    <recommendedName>
        <fullName evidence="3">DUF7847 domain-containing protein</fullName>
    </recommendedName>
</protein>
<dbReference type="EMBL" id="JAUSQL010000001">
    <property type="protein sequence ID" value="MDP9831847.1"/>
    <property type="molecule type" value="Genomic_DNA"/>
</dbReference>
<feature type="region of interest" description="Disordered" evidence="1">
    <location>
        <begin position="368"/>
        <end position="405"/>
    </location>
</feature>
<keyword evidence="5" id="KW-1185">Reference proteome</keyword>
<keyword evidence="2" id="KW-1133">Transmembrane helix</keyword>
<feature type="transmembrane region" description="Helical" evidence="2">
    <location>
        <begin position="57"/>
        <end position="81"/>
    </location>
</feature>
<dbReference type="Proteomes" id="UP001230145">
    <property type="component" value="Unassembled WGS sequence"/>
</dbReference>
<feature type="compositionally biased region" description="Polar residues" evidence="1">
    <location>
        <begin position="381"/>
        <end position="390"/>
    </location>
</feature>
<feature type="compositionally biased region" description="Low complexity" evidence="1">
    <location>
        <begin position="368"/>
        <end position="380"/>
    </location>
</feature>
<feature type="transmembrane region" description="Helical" evidence="2">
    <location>
        <begin position="236"/>
        <end position="263"/>
    </location>
</feature>
<evidence type="ECO:0000313" key="4">
    <source>
        <dbReference type="EMBL" id="MDP9831847.1"/>
    </source>
</evidence>
<feature type="transmembrane region" description="Helical" evidence="2">
    <location>
        <begin position="93"/>
        <end position="118"/>
    </location>
</feature>
<feature type="transmembrane region" description="Helical" evidence="2">
    <location>
        <begin position="182"/>
        <end position="205"/>
    </location>
</feature>
<evidence type="ECO:0000313" key="5">
    <source>
        <dbReference type="Proteomes" id="UP001230145"/>
    </source>
</evidence>
<reference evidence="4 5" key="1">
    <citation type="submission" date="2023-07" db="EMBL/GenBank/DDBJ databases">
        <title>Sequencing the genomes of 1000 actinobacteria strains.</title>
        <authorList>
            <person name="Klenk H.-P."/>
        </authorList>
    </citation>
    <scope>NUCLEOTIDE SEQUENCE [LARGE SCALE GENOMIC DNA]</scope>
    <source>
        <strain evidence="4 5">DSM 19515</strain>
    </source>
</reference>
<dbReference type="Pfam" id="PF25231">
    <property type="entry name" value="DUF7847"/>
    <property type="match status" value="1"/>
</dbReference>
<evidence type="ECO:0000256" key="2">
    <source>
        <dbReference type="SAM" id="Phobius"/>
    </source>
</evidence>
<evidence type="ECO:0000256" key="1">
    <source>
        <dbReference type="SAM" id="MobiDB-lite"/>
    </source>
</evidence>
<keyword evidence="2" id="KW-0472">Membrane</keyword>
<feature type="transmembrane region" description="Helical" evidence="2">
    <location>
        <begin position="146"/>
        <end position="176"/>
    </location>
</feature>
<dbReference type="RefSeq" id="WP_307634469.1">
    <property type="nucleotide sequence ID" value="NZ_JAUSQL010000001.1"/>
</dbReference>
<keyword evidence="2" id="KW-0812">Transmembrane</keyword>
<gene>
    <name evidence="4" type="ORF">J2S45_000526</name>
</gene>
<organism evidence="4 5">
    <name type="scientific">Trueperella abortisuis</name>
    <dbReference type="NCBI Taxonomy" id="445930"/>
    <lineage>
        <taxon>Bacteria</taxon>
        <taxon>Bacillati</taxon>
        <taxon>Actinomycetota</taxon>
        <taxon>Actinomycetes</taxon>
        <taxon>Actinomycetales</taxon>
        <taxon>Actinomycetaceae</taxon>
        <taxon>Trueperella</taxon>
    </lineage>
</organism>
<evidence type="ECO:0000259" key="3">
    <source>
        <dbReference type="Pfam" id="PF25231"/>
    </source>
</evidence>
<feature type="domain" description="DUF7847" evidence="3">
    <location>
        <begin position="37"/>
        <end position="297"/>
    </location>
</feature>
<comment type="caution">
    <text evidence="4">The sequence shown here is derived from an EMBL/GenBank/DDBJ whole genome shotgun (WGS) entry which is preliminary data.</text>
</comment>